<organism evidence="2 3">
    <name type="scientific">[Eubacterium] siraeum</name>
    <dbReference type="NCBI Taxonomy" id="39492"/>
    <lineage>
        <taxon>Bacteria</taxon>
        <taxon>Bacillati</taxon>
        <taxon>Bacillota</taxon>
        <taxon>Clostridia</taxon>
        <taxon>Eubacteriales</taxon>
        <taxon>Oscillospiraceae</taxon>
        <taxon>Oscillospiraceae incertae sedis</taxon>
    </lineage>
</organism>
<name>A0A175A0C9_9FIRM</name>
<evidence type="ECO:0000313" key="2">
    <source>
        <dbReference type="EMBL" id="CUQ89796.1"/>
    </source>
</evidence>
<gene>
    <name evidence="2" type="ORF">ERS852540_02003</name>
</gene>
<dbReference type="Pfam" id="PF19571">
    <property type="entry name" value="ACT_8"/>
    <property type="match status" value="1"/>
</dbReference>
<dbReference type="PANTHER" id="PTHR40099:SF1">
    <property type="entry name" value="ACETOLACTATE SYNTHASE, SMALL SUBUNIT"/>
    <property type="match status" value="1"/>
</dbReference>
<sequence>MYIDQISVFVENKKGRLAGIMEVLNKAGIDIRAMTIADTADFGILRMIVDDTDKALEALKADGCTAAVTKVIAFTIPDVSGALYNVMGKINACGINVEYMYSVMGKVAGRADIVIRVEDVEKASKVLIDNGVTLIEKKDLCK</sequence>
<dbReference type="CDD" id="cd04908">
    <property type="entry name" value="ACT_Bt0572_1"/>
    <property type="match status" value="1"/>
</dbReference>
<dbReference type="AlphaFoldDB" id="A0A175A0C9"/>
<protein>
    <submittedName>
        <fullName evidence="2">ACT domain-containing protein</fullName>
    </submittedName>
</protein>
<reference evidence="2 3" key="1">
    <citation type="submission" date="2015-09" db="EMBL/GenBank/DDBJ databases">
        <authorList>
            <consortium name="Pathogen Informatics"/>
        </authorList>
    </citation>
    <scope>NUCLEOTIDE SEQUENCE [LARGE SCALE GENOMIC DNA]</scope>
    <source>
        <strain evidence="2 3">2789STDY5834928</strain>
    </source>
</reference>
<dbReference type="Proteomes" id="UP000095662">
    <property type="component" value="Unassembled WGS sequence"/>
</dbReference>
<dbReference type="EMBL" id="CZBY01000017">
    <property type="protein sequence ID" value="CUQ89796.1"/>
    <property type="molecule type" value="Genomic_DNA"/>
</dbReference>
<dbReference type="CDD" id="cd04882">
    <property type="entry name" value="ACT_Bt0572_2"/>
    <property type="match status" value="1"/>
</dbReference>
<dbReference type="Gene3D" id="3.30.2130.10">
    <property type="entry name" value="VC0802-like"/>
    <property type="match status" value="1"/>
</dbReference>
<proteinExistence type="predicted"/>
<dbReference type="InterPro" id="IPR045739">
    <property type="entry name" value="ACT_dom_pair"/>
</dbReference>
<feature type="domain" description="ACT" evidence="1">
    <location>
        <begin position="5"/>
        <end position="81"/>
    </location>
</feature>
<dbReference type="InterPro" id="IPR002912">
    <property type="entry name" value="ACT_dom"/>
</dbReference>
<evidence type="ECO:0000313" key="3">
    <source>
        <dbReference type="Proteomes" id="UP000095662"/>
    </source>
</evidence>
<dbReference type="SUPFAM" id="SSF55021">
    <property type="entry name" value="ACT-like"/>
    <property type="match status" value="2"/>
</dbReference>
<dbReference type="STRING" id="39492.ERS852540_02003"/>
<evidence type="ECO:0000259" key="1">
    <source>
        <dbReference type="PROSITE" id="PS51671"/>
    </source>
</evidence>
<accession>A0A175A0C9</accession>
<dbReference type="PANTHER" id="PTHR40099">
    <property type="entry name" value="ACETOLACTATE SYNTHASE, SMALL SUBUNIT"/>
    <property type="match status" value="1"/>
</dbReference>
<dbReference type="OrthoDB" id="9790662at2"/>
<dbReference type="PROSITE" id="PS51671">
    <property type="entry name" value="ACT"/>
    <property type="match status" value="1"/>
</dbReference>
<dbReference type="InterPro" id="IPR045865">
    <property type="entry name" value="ACT-like_dom_sf"/>
</dbReference>